<accession>A0A9E3H9T2</accession>
<dbReference type="EMBL" id="JAHHHW010000106">
    <property type="protein sequence ID" value="MBW4433488.1"/>
    <property type="molecule type" value="Genomic_DNA"/>
</dbReference>
<evidence type="ECO:0008006" key="3">
    <source>
        <dbReference type="Google" id="ProtNLM"/>
    </source>
</evidence>
<dbReference type="AlphaFoldDB" id="A0A9E3H9T2"/>
<reference evidence="1" key="2">
    <citation type="journal article" date="2022" name="Microbiol. Resour. Announc.">
        <title>Metagenome Sequencing to Explore Phylogenomics of Terrestrial Cyanobacteria.</title>
        <authorList>
            <person name="Ward R.D."/>
            <person name="Stajich J.E."/>
            <person name="Johansen J.R."/>
            <person name="Huntemann M."/>
            <person name="Clum A."/>
            <person name="Foster B."/>
            <person name="Foster B."/>
            <person name="Roux S."/>
            <person name="Palaniappan K."/>
            <person name="Varghese N."/>
            <person name="Mukherjee S."/>
            <person name="Reddy T.B.K."/>
            <person name="Daum C."/>
            <person name="Copeland A."/>
            <person name="Chen I.A."/>
            <person name="Ivanova N.N."/>
            <person name="Kyrpides N.C."/>
            <person name="Shapiro N."/>
            <person name="Eloe-Fadrosh E.A."/>
            <person name="Pietrasiak N."/>
        </authorList>
    </citation>
    <scope>NUCLEOTIDE SEQUENCE</scope>
    <source>
        <strain evidence="1">HA4357-MV3</strain>
    </source>
</reference>
<evidence type="ECO:0000313" key="1">
    <source>
        <dbReference type="EMBL" id="MBW4433488.1"/>
    </source>
</evidence>
<name>A0A9E3H9T2_9NOST</name>
<proteinExistence type="predicted"/>
<evidence type="ECO:0000313" key="2">
    <source>
        <dbReference type="Proteomes" id="UP000813215"/>
    </source>
</evidence>
<dbReference type="Pfam" id="PF19991">
    <property type="entry name" value="HMA_2"/>
    <property type="match status" value="1"/>
</dbReference>
<dbReference type="Proteomes" id="UP000813215">
    <property type="component" value="Unassembled WGS sequence"/>
</dbReference>
<protein>
    <recommendedName>
        <fullName evidence="3">Heavy metal translocating P-type ATPase</fullName>
    </recommendedName>
</protein>
<comment type="caution">
    <text evidence="1">The sequence shown here is derived from an EMBL/GenBank/DDBJ whole genome shotgun (WGS) entry which is preliminary data.</text>
</comment>
<gene>
    <name evidence="1" type="ORF">KME28_17640</name>
</gene>
<sequence>MTVQSERIDYQVVHAITGRIRIKIPSLRIDPDYADKLQRLVKSLGAVTHVHINYASASIVIEYNTIGIENKAIHKELANCIQQAGGIGADVSVPPESSEQHVPETINKHDTSTEVVCAAEQPENNVSKVIKKSIGIQIPDEYLSSDQFPINVDLARKVFEVGIPAAYVLEPLNAELDKFEAENEKNTQLQRIRLKLEAFLKPGGFLVNGIARGQFRESFVLNPISRKKHYTPWVSITAVGLAELDATVVDETICVNLTKLNISGEEDQWYKKLVKYAFEFLFKTKLVAKINDALSQINGVKIQQLFFQVKGDEKLRKRAQELGLSPSRLDELLELVEVNARVSPDYLWLYVQL</sequence>
<organism evidence="1 2">
    <name type="scientific">Pelatocladus maniniholoensis HA4357-MV3</name>
    <dbReference type="NCBI Taxonomy" id="1117104"/>
    <lineage>
        <taxon>Bacteria</taxon>
        <taxon>Bacillati</taxon>
        <taxon>Cyanobacteriota</taxon>
        <taxon>Cyanophyceae</taxon>
        <taxon>Nostocales</taxon>
        <taxon>Nostocaceae</taxon>
        <taxon>Pelatocladus</taxon>
    </lineage>
</organism>
<reference evidence="1" key="1">
    <citation type="submission" date="2021-05" db="EMBL/GenBank/DDBJ databases">
        <authorList>
            <person name="Pietrasiak N."/>
            <person name="Ward R."/>
            <person name="Stajich J.E."/>
            <person name="Kurbessoian T."/>
        </authorList>
    </citation>
    <scope>NUCLEOTIDE SEQUENCE</scope>
    <source>
        <strain evidence="1">HA4357-MV3</strain>
    </source>
</reference>